<evidence type="ECO:0000256" key="2">
    <source>
        <dbReference type="ARBA" id="ARBA00022692"/>
    </source>
</evidence>
<feature type="transmembrane region" description="Helical" evidence="5">
    <location>
        <begin position="66"/>
        <end position="82"/>
    </location>
</feature>
<evidence type="ECO:0000313" key="7">
    <source>
        <dbReference type="Proteomes" id="UP000321248"/>
    </source>
</evidence>
<sequence>MPASAITEPGTPSPARWIAGLLAPHRRWRWLAALASLGAGLAIVAQAGALAWLVSAAIVDAAPVPKAPWILAFVAVLSRFGLQAARDACGAPGTGRARRTCAPACAT</sequence>
<feature type="transmembrane region" description="Helical" evidence="5">
    <location>
        <begin position="30"/>
        <end position="54"/>
    </location>
</feature>
<evidence type="ECO:0000256" key="5">
    <source>
        <dbReference type="SAM" id="Phobius"/>
    </source>
</evidence>
<reference evidence="6 7" key="1">
    <citation type="submission" date="2019-08" db="EMBL/GenBank/DDBJ databases">
        <authorList>
            <person name="Karlyshev A.V."/>
        </authorList>
    </citation>
    <scope>NUCLEOTIDE SEQUENCE [LARGE SCALE GENOMIC DNA]</scope>
    <source>
        <strain evidence="6 7">Alg18-2.2</strain>
    </source>
</reference>
<dbReference type="GO" id="GO:0005524">
    <property type="term" value="F:ATP binding"/>
    <property type="evidence" value="ECO:0007669"/>
    <property type="project" value="InterPro"/>
</dbReference>
<keyword evidence="7" id="KW-1185">Reference proteome</keyword>
<keyword evidence="3 5" id="KW-1133">Transmembrane helix</keyword>
<gene>
    <name evidence="6" type="ORF">FU658_08085</name>
</gene>
<evidence type="ECO:0000256" key="4">
    <source>
        <dbReference type="ARBA" id="ARBA00023136"/>
    </source>
</evidence>
<name>A0A5C8KQH7_9GAMM</name>
<evidence type="ECO:0000256" key="1">
    <source>
        <dbReference type="ARBA" id="ARBA00004651"/>
    </source>
</evidence>
<dbReference type="AlphaFoldDB" id="A0A5C8KQH7"/>
<dbReference type="EMBL" id="VRTS01000005">
    <property type="protein sequence ID" value="TXK62205.1"/>
    <property type="molecule type" value="Genomic_DNA"/>
</dbReference>
<dbReference type="InterPro" id="IPR036640">
    <property type="entry name" value="ABC1_TM_sf"/>
</dbReference>
<dbReference type="SUPFAM" id="SSF90123">
    <property type="entry name" value="ABC transporter transmembrane region"/>
    <property type="match status" value="1"/>
</dbReference>
<keyword evidence="2 5" id="KW-0812">Transmembrane</keyword>
<proteinExistence type="predicted"/>
<organism evidence="6 7">
    <name type="scientific">Alkalisalibacterium limincola</name>
    <dbReference type="NCBI Taxonomy" id="2699169"/>
    <lineage>
        <taxon>Bacteria</taxon>
        <taxon>Pseudomonadati</taxon>
        <taxon>Pseudomonadota</taxon>
        <taxon>Gammaproteobacteria</taxon>
        <taxon>Lysobacterales</taxon>
        <taxon>Lysobacteraceae</taxon>
        <taxon>Alkalisalibacterium</taxon>
    </lineage>
</organism>
<feature type="non-terminal residue" evidence="6">
    <location>
        <position position="107"/>
    </location>
</feature>
<dbReference type="Proteomes" id="UP000321248">
    <property type="component" value="Unassembled WGS sequence"/>
</dbReference>
<comment type="caution">
    <text evidence="6">The sequence shown here is derived from an EMBL/GenBank/DDBJ whole genome shotgun (WGS) entry which is preliminary data.</text>
</comment>
<dbReference type="GO" id="GO:0005886">
    <property type="term" value="C:plasma membrane"/>
    <property type="evidence" value="ECO:0007669"/>
    <property type="project" value="UniProtKB-SubCell"/>
</dbReference>
<comment type="subcellular location">
    <subcellularLocation>
        <location evidence="1">Cell membrane</location>
        <topology evidence="1">Multi-pass membrane protein</topology>
    </subcellularLocation>
</comment>
<keyword evidence="4 5" id="KW-0472">Membrane</keyword>
<accession>A0A5C8KQH7</accession>
<evidence type="ECO:0000313" key="6">
    <source>
        <dbReference type="EMBL" id="TXK62205.1"/>
    </source>
</evidence>
<protein>
    <submittedName>
        <fullName evidence="6">Uncharacterized protein</fullName>
    </submittedName>
</protein>
<evidence type="ECO:0000256" key="3">
    <source>
        <dbReference type="ARBA" id="ARBA00022989"/>
    </source>
</evidence>